<evidence type="ECO:0000313" key="4">
    <source>
        <dbReference type="EnsemblMetazoa" id="AAEL028001-PA"/>
    </source>
</evidence>
<dbReference type="OrthoDB" id="522106at2759"/>
<dbReference type="GO" id="GO:0005524">
    <property type="term" value="F:ATP binding"/>
    <property type="evidence" value="ECO:0007669"/>
    <property type="project" value="InterPro"/>
</dbReference>
<organism evidence="4 5">
    <name type="scientific">Aedes aegypti</name>
    <name type="common">Yellowfever mosquito</name>
    <name type="synonym">Culex aegypti</name>
    <dbReference type="NCBI Taxonomy" id="7159"/>
    <lineage>
        <taxon>Eukaryota</taxon>
        <taxon>Metazoa</taxon>
        <taxon>Ecdysozoa</taxon>
        <taxon>Arthropoda</taxon>
        <taxon>Hexapoda</taxon>
        <taxon>Insecta</taxon>
        <taxon>Pterygota</taxon>
        <taxon>Neoptera</taxon>
        <taxon>Endopterygota</taxon>
        <taxon>Diptera</taxon>
        <taxon>Nematocera</taxon>
        <taxon>Culicoidea</taxon>
        <taxon>Culicidae</taxon>
        <taxon>Culicinae</taxon>
        <taxon>Aedini</taxon>
        <taxon>Aedes</taxon>
        <taxon>Stegomyia</taxon>
    </lineage>
</organism>
<reference evidence="4 5" key="1">
    <citation type="submission" date="2017-06" db="EMBL/GenBank/DDBJ databases">
        <title>Aedes aegypti genome working group (AGWG) sequencing and assembly.</title>
        <authorList>
            <consortium name="Aedes aegypti Genome Working Group (AGWG)"/>
            <person name="Matthews B.J."/>
        </authorList>
    </citation>
    <scope>NUCLEOTIDE SEQUENCE [LARGE SCALE GENOMIC DNA]</scope>
    <source>
        <strain evidence="4 5">LVP_AGWG</strain>
    </source>
</reference>
<keyword evidence="3" id="KW-0418">Kinase</keyword>
<sequence>MEVLAANSFLRDVNIFHTVYFPTEVMLYFEQHYIFEIVFDLMVLLDLKRPEDAYEFMVNNIEKVADKYRKTNIVVECPQNFDKEKLAMICSRTHDCPIISMKNPVSKKRIEKLSHQLKRFGLDRANVVFIGNQNDIPQKLIAKKFHINRKIDLSRNNNCTDITQLSHTRTILPIAINLKNTLKQMSLHPDHEQVKYIERILIIGRPGSGKHRQARMLANRLDLILVSATDLINTARCNNNLFRKTLEIGLEDNVHTSELIATIVQKRLLEPDCLQFGWVLVDFPNTANDVDNLYHLLVPPKKVIHLHTNSRLCWKRKLNHIKKNGTKLGNDELRLNESILQAESDFYDVHHTTVEAALERQNCVMLDINGNKCAEEVHGDILTKLLKI</sequence>
<keyword evidence="2" id="KW-0547">Nucleotide-binding</keyword>
<dbReference type="GO" id="GO:0006139">
    <property type="term" value="P:nucleobase-containing compound metabolic process"/>
    <property type="evidence" value="ECO:0007669"/>
    <property type="project" value="InterPro"/>
</dbReference>
<protein>
    <submittedName>
        <fullName evidence="4">Uncharacterized protein</fullName>
    </submittedName>
</protein>
<proteinExistence type="predicted"/>
<dbReference type="Proteomes" id="UP000008820">
    <property type="component" value="Chromosome 3"/>
</dbReference>
<dbReference type="InParanoid" id="A0A6I8TWE5"/>
<keyword evidence="5" id="KW-1185">Reference proteome</keyword>
<dbReference type="GO" id="GO:0019205">
    <property type="term" value="F:nucleobase-containing compound kinase activity"/>
    <property type="evidence" value="ECO:0007669"/>
    <property type="project" value="InterPro"/>
</dbReference>
<evidence type="ECO:0000256" key="2">
    <source>
        <dbReference type="ARBA" id="ARBA00022741"/>
    </source>
</evidence>
<dbReference type="InterPro" id="IPR027417">
    <property type="entry name" value="P-loop_NTPase"/>
</dbReference>
<evidence type="ECO:0000256" key="3">
    <source>
        <dbReference type="ARBA" id="ARBA00022777"/>
    </source>
</evidence>
<dbReference type="EnsemblMetazoa" id="AAEL028001-RA">
    <property type="protein sequence ID" value="AAEL028001-PA"/>
    <property type="gene ID" value="AAEL028001"/>
</dbReference>
<keyword evidence="1" id="KW-0808">Transferase</keyword>
<dbReference type="InterPro" id="IPR000850">
    <property type="entry name" value="Adenylat/UMP-CMP_kin"/>
</dbReference>
<dbReference type="AlphaFoldDB" id="A0A6I8TWE5"/>
<evidence type="ECO:0000313" key="5">
    <source>
        <dbReference type="Proteomes" id="UP000008820"/>
    </source>
</evidence>
<dbReference type="Gene3D" id="3.40.50.300">
    <property type="entry name" value="P-loop containing nucleotide triphosphate hydrolases"/>
    <property type="match status" value="1"/>
</dbReference>
<evidence type="ECO:0000256" key="1">
    <source>
        <dbReference type="ARBA" id="ARBA00022679"/>
    </source>
</evidence>
<dbReference type="Pfam" id="PF00406">
    <property type="entry name" value="ADK"/>
    <property type="match status" value="1"/>
</dbReference>
<dbReference type="PANTHER" id="PTHR23359">
    <property type="entry name" value="NUCLEOTIDE KINASE"/>
    <property type="match status" value="1"/>
</dbReference>
<gene>
    <name evidence="4" type="primary">110679315</name>
</gene>
<name>A0A6I8TWE5_AEDAE</name>
<dbReference type="SUPFAM" id="SSF52540">
    <property type="entry name" value="P-loop containing nucleoside triphosphate hydrolases"/>
    <property type="match status" value="1"/>
</dbReference>
<reference evidence="4" key="2">
    <citation type="submission" date="2020-05" db="UniProtKB">
        <authorList>
            <consortium name="EnsemblMetazoa"/>
        </authorList>
    </citation>
    <scope>IDENTIFICATION</scope>
    <source>
        <strain evidence="4">LVP_AGWG</strain>
    </source>
</reference>
<accession>A0A6I8TWE5</accession>